<dbReference type="OrthoDB" id="7701645at2759"/>
<dbReference type="AlphaFoldDB" id="A0A7D9II71"/>
<dbReference type="CDD" id="cd03714">
    <property type="entry name" value="RT_DIRS1"/>
    <property type="match status" value="1"/>
</dbReference>
<dbReference type="InterPro" id="IPR000477">
    <property type="entry name" value="RT_dom"/>
</dbReference>
<dbReference type="Proteomes" id="UP001152795">
    <property type="component" value="Unassembled WGS sequence"/>
</dbReference>
<dbReference type="Gene3D" id="3.10.10.10">
    <property type="entry name" value="HIV Type 1 Reverse Transcriptase, subunit A, domain 1"/>
    <property type="match status" value="1"/>
</dbReference>
<evidence type="ECO:0000313" key="2">
    <source>
        <dbReference type="Proteomes" id="UP001152795"/>
    </source>
</evidence>
<organism evidence="1 2">
    <name type="scientific">Paramuricea clavata</name>
    <name type="common">Red gorgonian</name>
    <name type="synonym">Violescent sea-whip</name>
    <dbReference type="NCBI Taxonomy" id="317549"/>
    <lineage>
        <taxon>Eukaryota</taxon>
        <taxon>Metazoa</taxon>
        <taxon>Cnidaria</taxon>
        <taxon>Anthozoa</taxon>
        <taxon>Octocorallia</taxon>
        <taxon>Malacalcyonacea</taxon>
        <taxon>Plexauridae</taxon>
        <taxon>Paramuricea</taxon>
    </lineage>
</organism>
<dbReference type="Pfam" id="PF00078">
    <property type="entry name" value="RVT_1"/>
    <property type="match status" value="1"/>
</dbReference>
<dbReference type="EMBL" id="CACRXK020005561">
    <property type="protein sequence ID" value="CAB4006638.1"/>
    <property type="molecule type" value="Genomic_DNA"/>
</dbReference>
<dbReference type="PANTHER" id="PTHR33050:SF7">
    <property type="entry name" value="RIBONUCLEASE H"/>
    <property type="match status" value="1"/>
</dbReference>
<protein>
    <submittedName>
        <fullName evidence="1">Uncharacterized protein</fullName>
    </submittedName>
</protein>
<dbReference type="InterPro" id="IPR043128">
    <property type="entry name" value="Rev_trsase/Diguanyl_cyclase"/>
</dbReference>
<dbReference type="InterPro" id="IPR043502">
    <property type="entry name" value="DNA/RNA_pol_sf"/>
</dbReference>
<comment type="caution">
    <text evidence="1">The sequence shown here is derived from an EMBL/GenBank/DDBJ whole genome shotgun (WGS) entry which is preliminary data.</text>
</comment>
<keyword evidence="2" id="KW-1185">Reference proteome</keyword>
<dbReference type="Gene3D" id="3.30.70.270">
    <property type="match status" value="1"/>
</dbReference>
<dbReference type="SUPFAM" id="SSF56672">
    <property type="entry name" value="DNA/RNA polymerases"/>
    <property type="match status" value="1"/>
</dbReference>
<proteinExistence type="predicted"/>
<sequence>MDTLAAILSLVTPGAYMASIDLKHAYYTIPIADEQRKFLKFVWNEQLYEFCVLPMGLTSSPRIFTKVMKPVLATLRQKGHINSGFIDDFYFQGQEFSDCAVNVSDSVRLFISLGLHVHPDKCVLIPSQELLILGFLINSLLMIVKLPLEKKVKLRDLCLQALRGNKLTIQFVASVIGTLISALPGVEFGRLHYRNLERDKINALARNNGNYRSFMHLSEAAKQELQWWTTHVMHSSRRLRHPVISYIFQTDASDLGWGVTCTTIPQLQSQGLWTSEQRTLHINVRELGEAPNSLSFPKGAFERKPPANKHHAIWDVQTVLAYLKTFTPNSGLSLKELSHKLTMLLALVTIQRKQTLIHLNINNGCMIQSDVQFVFVLDKHIKQSRPNYSVPPVIVPRYNLDSDVFPYLCLEAYLEKTKHLRQSVNLLVATIKPHRAIGSQILARWIKIVLAGWY</sequence>
<accession>A0A7D9II71</accession>
<dbReference type="InterPro" id="IPR052055">
    <property type="entry name" value="Hepadnavirus_pol/RT"/>
</dbReference>
<gene>
    <name evidence="1" type="ORF">PACLA_8A039723</name>
</gene>
<reference evidence="1" key="1">
    <citation type="submission" date="2020-04" db="EMBL/GenBank/DDBJ databases">
        <authorList>
            <person name="Alioto T."/>
            <person name="Alioto T."/>
            <person name="Gomez Garrido J."/>
        </authorList>
    </citation>
    <scope>NUCLEOTIDE SEQUENCE</scope>
    <source>
        <strain evidence="1">A484AB</strain>
    </source>
</reference>
<dbReference type="PROSITE" id="PS50878">
    <property type="entry name" value="RT_POL"/>
    <property type="match status" value="1"/>
</dbReference>
<name>A0A7D9II71_PARCT</name>
<evidence type="ECO:0000313" key="1">
    <source>
        <dbReference type="EMBL" id="CAB4006638.1"/>
    </source>
</evidence>
<dbReference type="PANTHER" id="PTHR33050">
    <property type="entry name" value="REVERSE TRANSCRIPTASE DOMAIN-CONTAINING PROTEIN"/>
    <property type="match status" value="1"/>
</dbReference>